<sequence>MKEGNTEYEKEHVEENEEEMKEGQLNENWLGVAVGKISRSPVNLKYGQVQLLTPSRYALLEVDENGEPLHQIEIEEVLSVGEEIVEGNSNKEKGKDATRDIIEVKSNMEEMEEAVNEDDREPILGIAGLQNTDEHWPDLASSALRVSLPRRSKTLHKVELIGIVGTRAEISPQIDLVEISGRIQIRVMIKERGHQENELMWTGTNWNLTRTGPNCFLAVRELA</sequence>
<gene>
    <name evidence="3" type="ORF">F2Q69_00059246</name>
</gene>
<organism evidence="3 4">
    <name type="scientific">Brassica cretica</name>
    <name type="common">Mustard</name>
    <dbReference type="NCBI Taxonomy" id="69181"/>
    <lineage>
        <taxon>Eukaryota</taxon>
        <taxon>Viridiplantae</taxon>
        <taxon>Streptophyta</taxon>
        <taxon>Embryophyta</taxon>
        <taxon>Tracheophyta</taxon>
        <taxon>Spermatophyta</taxon>
        <taxon>Magnoliopsida</taxon>
        <taxon>eudicotyledons</taxon>
        <taxon>Gunneridae</taxon>
        <taxon>Pentapetalae</taxon>
        <taxon>rosids</taxon>
        <taxon>malvids</taxon>
        <taxon>Brassicales</taxon>
        <taxon>Brassicaceae</taxon>
        <taxon>Brassiceae</taxon>
        <taxon>Brassica</taxon>
    </lineage>
</organism>
<evidence type="ECO:0000256" key="2">
    <source>
        <dbReference type="SAM" id="MobiDB-lite"/>
    </source>
</evidence>
<feature type="region of interest" description="Disordered" evidence="2">
    <location>
        <begin position="1"/>
        <end position="22"/>
    </location>
</feature>
<protein>
    <submittedName>
        <fullName evidence="3">Uncharacterized protein</fullName>
    </submittedName>
</protein>
<comment type="caution">
    <text evidence="3">The sequence shown here is derived from an EMBL/GenBank/DDBJ whole genome shotgun (WGS) entry which is preliminary data.</text>
</comment>
<feature type="coiled-coil region" evidence="1">
    <location>
        <begin position="94"/>
        <end position="121"/>
    </location>
</feature>
<accession>A0A8S9RP31</accession>
<reference evidence="3" key="1">
    <citation type="submission" date="2019-12" db="EMBL/GenBank/DDBJ databases">
        <title>Genome sequencing and annotation of Brassica cretica.</title>
        <authorList>
            <person name="Studholme D.J."/>
            <person name="Sarris P."/>
        </authorList>
    </citation>
    <scope>NUCLEOTIDE SEQUENCE</scope>
    <source>
        <strain evidence="3">PFS-109/04</strain>
        <tissue evidence="3">Leaf</tissue>
    </source>
</reference>
<dbReference type="EMBL" id="QGKX02000095">
    <property type="protein sequence ID" value="KAF3574406.1"/>
    <property type="molecule type" value="Genomic_DNA"/>
</dbReference>
<feature type="compositionally biased region" description="Basic and acidic residues" evidence="2">
    <location>
        <begin position="1"/>
        <end position="13"/>
    </location>
</feature>
<evidence type="ECO:0000256" key="1">
    <source>
        <dbReference type="SAM" id="Coils"/>
    </source>
</evidence>
<name>A0A8S9RP31_BRACR</name>
<dbReference type="AlphaFoldDB" id="A0A8S9RP31"/>
<evidence type="ECO:0000313" key="3">
    <source>
        <dbReference type="EMBL" id="KAF3574406.1"/>
    </source>
</evidence>
<evidence type="ECO:0000313" key="4">
    <source>
        <dbReference type="Proteomes" id="UP000712600"/>
    </source>
</evidence>
<keyword evidence="1" id="KW-0175">Coiled coil</keyword>
<dbReference type="Proteomes" id="UP000712600">
    <property type="component" value="Unassembled WGS sequence"/>
</dbReference>
<proteinExistence type="predicted"/>